<reference evidence="2 3" key="1">
    <citation type="journal article" date="2011" name="Plasmid">
        <title>Streptomyces turgidiscabies Car8 contains a modular pathogenicity island that shares virulence genes with other actinobacterial plant pathogens.</title>
        <authorList>
            <person name="Huguet-Tapia J.C."/>
            <person name="Badger J.H."/>
            <person name="Loria R."/>
            <person name="Pettis G.S."/>
        </authorList>
    </citation>
    <scope>NUCLEOTIDE SEQUENCE [LARGE SCALE GENOMIC DNA]</scope>
    <source>
        <strain evidence="2 3">Car8</strain>
    </source>
</reference>
<evidence type="ECO:0000313" key="2">
    <source>
        <dbReference type="EMBL" id="ELP67528.1"/>
    </source>
</evidence>
<dbReference type="PATRIC" id="fig|698760.3.peg.3723"/>
<dbReference type="AlphaFoldDB" id="L7F7E9"/>
<feature type="region of interest" description="Disordered" evidence="1">
    <location>
        <begin position="1"/>
        <end position="59"/>
    </location>
</feature>
<accession>L7F7E9</accession>
<name>L7F7E9_STRT8</name>
<sequence>MEPALRGPVTAGDAVLDGGGLAPPARGRARRARREYGYGSGGESGCGEDGKSSGVARTRQNGPLWIVTCGRCVQRGATGAGGRHEGSRAQVTHITSLASDTAK</sequence>
<evidence type="ECO:0000256" key="1">
    <source>
        <dbReference type="SAM" id="MobiDB-lite"/>
    </source>
</evidence>
<evidence type="ECO:0000313" key="3">
    <source>
        <dbReference type="Proteomes" id="UP000010931"/>
    </source>
</evidence>
<feature type="region of interest" description="Disordered" evidence="1">
    <location>
        <begin position="76"/>
        <end position="103"/>
    </location>
</feature>
<feature type="compositionally biased region" description="Polar residues" evidence="1">
    <location>
        <begin position="89"/>
        <end position="103"/>
    </location>
</feature>
<dbReference type="EMBL" id="AEJB01000278">
    <property type="protein sequence ID" value="ELP67528.1"/>
    <property type="molecule type" value="Genomic_DNA"/>
</dbReference>
<feature type="compositionally biased region" description="Low complexity" evidence="1">
    <location>
        <begin position="11"/>
        <end position="26"/>
    </location>
</feature>
<organism evidence="2 3">
    <name type="scientific">Streptomyces turgidiscabies (strain Car8)</name>
    <dbReference type="NCBI Taxonomy" id="698760"/>
    <lineage>
        <taxon>Bacteria</taxon>
        <taxon>Bacillati</taxon>
        <taxon>Actinomycetota</taxon>
        <taxon>Actinomycetes</taxon>
        <taxon>Kitasatosporales</taxon>
        <taxon>Streptomycetaceae</taxon>
        <taxon>Streptomyces</taxon>
    </lineage>
</organism>
<comment type="caution">
    <text evidence="2">The sequence shown here is derived from an EMBL/GenBank/DDBJ whole genome shotgun (WGS) entry which is preliminary data.</text>
</comment>
<feature type="compositionally biased region" description="Gly residues" evidence="1">
    <location>
        <begin position="38"/>
        <end position="47"/>
    </location>
</feature>
<gene>
    <name evidence="2" type="ORF">STRTUCAR8_08836</name>
</gene>
<keyword evidence="3" id="KW-1185">Reference proteome</keyword>
<dbReference type="Proteomes" id="UP000010931">
    <property type="component" value="Unassembled WGS sequence"/>
</dbReference>
<protein>
    <submittedName>
        <fullName evidence="2">Uncharacterized protein</fullName>
    </submittedName>
</protein>
<proteinExistence type="predicted"/>